<evidence type="ECO:0000259" key="1">
    <source>
        <dbReference type="Pfam" id="PF18096"/>
    </source>
</evidence>
<evidence type="ECO:0000313" key="3">
    <source>
        <dbReference type="Proteomes" id="UP001442841"/>
    </source>
</evidence>
<dbReference type="SUPFAM" id="SSF53335">
    <property type="entry name" value="S-adenosyl-L-methionine-dependent methyltransferases"/>
    <property type="match status" value="1"/>
</dbReference>
<protein>
    <submittedName>
        <fullName evidence="2">Class I SAM-dependent methyltransferase</fullName>
    </submittedName>
</protein>
<evidence type="ECO:0000313" key="2">
    <source>
        <dbReference type="EMBL" id="XAN08788.1"/>
    </source>
</evidence>
<dbReference type="Pfam" id="PF18096">
    <property type="entry name" value="Thump_like"/>
    <property type="match status" value="1"/>
</dbReference>
<dbReference type="RefSeq" id="WP_425310215.1">
    <property type="nucleotide sequence ID" value="NZ_CP154795.1"/>
</dbReference>
<keyword evidence="3" id="KW-1185">Reference proteome</keyword>
<dbReference type="EMBL" id="CP154795">
    <property type="protein sequence ID" value="XAN08788.1"/>
    <property type="molecule type" value="Genomic_DNA"/>
</dbReference>
<keyword evidence="2" id="KW-0808">Transferase</keyword>
<dbReference type="InterPro" id="IPR041497">
    <property type="entry name" value="Thump-like"/>
</dbReference>
<accession>A0ABZ3FRT6</accession>
<proteinExistence type="predicted"/>
<name>A0ABZ3FRT6_9ACTN</name>
<sequence length="387" mass="41110">MDPAVARRLVAEEGAAALALAAAQPDPGSLAAATALRRTVDADLAAAALSQIALRRRAITKFGDAASTLFFTPDALEQATRPDVARWRAERLAAAGVRRIVDLACGIGADSMAFLAAGLDVLAVERDEATAVLAEANLNALAGAPSRVLRADATEVDLADRTVFCDPARRTGAGRTWNVADFSPPWEFVTSLLDRDEGACLKLGPGVPHRLLPPRTLTEWVSHRGEAVEACVWSHHLAEPGRAAMLLPAADRLVATSANAPVGEVDAFLHEPDPAILASGGLGALAATTGAWRLHPEIAYLATSAPVPSPFWTSFRVLESFPWREKDLRQWVRDHAIGTLEIKKRGIDVDPAALRRRLKPKGPHRATIIITPTTGSAKVLVVERLGG</sequence>
<dbReference type="GO" id="GO:0032259">
    <property type="term" value="P:methylation"/>
    <property type="evidence" value="ECO:0007669"/>
    <property type="project" value="UniProtKB-KW"/>
</dbReference>
<organism evidence="2 3">
    <name type="scientific">Ammonicoccus fulvus</name>
    <dbReference type="NCBI Taxonomy" id="3138240"/>
    <lineage>
        <taxon>Bacteria</taxon>
        <taxon>Bacillati</taxon>
        <taxon>Actinomycetota</taxon>
        <taxon>Actinomycetes</taxon>
        <taxon>Propionibacteriales</taxon>
        <taxon>Propionibacteriaceae</taxon>
        <taxon>Ammonicoccus</taxon>
    </lineage>
</organism>
<dbReference type="CDD" id="cd02440">
    <property type="entry name" value="AdoMet_MTases"/>
    <property type="match status" value="1"/>
</dbReference>
<keyword evidence="2" id="KW-0489">Methyltransferase</keyword>
<reference evidence="2 3" key="1">
    <citation type="submission" date="2024-04" db="EMBL/GenBank/DDBJ databases">
        <title>Isolation of an actinomycete strain from pig manure.</title>
        <authorList>
            <person name="Gong T."/>
            <person name="Yu Z."/>
            <person name="An M."/>
            <person name="Wei C."/>
            <person name="Yang W."/>
            <person name="Liu L."/>
        </authorList>
    </citation>
    <scope>NUCLEOTIDE SEQUENCE [LARGE SCALE GENOMIC DNA]</scope>
    <source>
        <strain evidence="2 3">ZF39</strain>
    </source>
</reference>
<dbReference type="InterPro" id="IPR029063">
    <property type="entry name" value="SAM-dependent_MTases_sf"/>
</dbReference>
<dbReference type="GO" id="GO:0008168">
    <property type="term" value="F:methyltransferase activity"/>
    <property type="evidence" value="ECO:0007669"/>
    <property type="project" value="UniProtKB-KW"/>
</dbReference>
<dbReference type="Proteomes" id="UP001442841">
    <property type="component" value="Chromosome"/>
</dbReference>
<feature type="domain" description="THUMP-like" evidence="1">
    <location>
        <begin position="313"/>
        <end position="384"/>
    </location>
</feature>
<dbReference type="Gene3D" id="3.40.50.150">
    <property type="entry name" value="Vaccinia Virus protein VP39"/>
    <property type="match status" value="1"/>
</dbReference>
<gene>
    <name evidence="2" type="ORF">AADG42_16240</name>
</gene>